<feature type="compositionally biased region" description="Low complexity" evidence="1">
    <location>
        <begin position="59"/>
        <end position="77"/>
    </location>
</feature>
<dbReference type="EMBL" id="KV417338">
    <property type="protein sequence ID" value="KZO90609.1"/>
    <property type="molecule type" value="Genomic_DNA"/>
</dbReference>
<dbReference type="AlphaFoldDB" id="A0A167GIW2"/>
<evidence type="ECO:0000256" key="1">
    <source>
        <dbReference type="SAM" id="MobiDB-lite"/>
    </source>
</evidence>
<organism evidence="2 3">
    <name type="scientific">Calocera viscosa (strain TUFC12733)</name>
    <dbReference type="NCBI Taxonomy" id="1330018"/>
    <lineage>
        <taxon>Eukaryota</taxon>
        <taxon>Fungi</taxon>
        <taxon>Dikarya</taxon>
        <taxon>Basidiomycota</taxon>
        <taxon>Agaricomycotina</taxon>
        <taxon>Dacrymycetes</taxon>
        <taxon>Dacrymycetales</taxon>
        <taxon>Dacrymycetaceae</taxon>
        <taxon>Calocera</taxon>
    </lineage>
</organism>
<dbReference type="OrthoDB" id="3409779at2759"/>
<evidence type="ECO:0000313" key="3">
    <source>
        <dbReference type="Proteomes" id="UP000076738"/>
    </source>
</evidence>
<sequence>MPPSLEDGSSPPPDVGTLETIKLKDEMLAMLQQMPADMLVRYGRGMIADMQSVGGGLGTTSSTPSASATSSPYMTTPQVSPRSALTSLPNEESGPRADSQLESLHRRVAELERSQQQSPAGGRAKRPTKHVDLEEEGEGTASKRARAAVTSLHVTELDEVDRTVKTYLQSEVRKQMYALIGYEPGGVMPSKDGPCLERDGDFFIPDFSKPIRDSSNVAIQGRAAELVLAQEKAMQATIPEDYRDRWLREGILRGLAEKSWPNLKQIYLEQKRAALDSGKAKILKARNTRCSQRRETRADQLRLALQPFCDEHTLDYEAIKVQLVHKDWMGDECSCDEDGTKSESWREKMFEMGKISAKDRDDPDVDVWEEKRPVWMHPKFWEWQKQLLVERGKHRPSKGKSRSGRNDHKRVDLGCVSHLMPTRTPYNFMLDPEWMEKELPKYTDWVHRPHYPSHIYKRVCDMIVGAPADSGSTTQVV</sequence>
<dbReference type="Proteomes" id="UP000076738">
    <property type="component" value="Unassembled WGS sequence"/>
</dbReference>
<feature type="compositionally biased region" description="Polar residues" evidence="1">
    <location>
        <begin position="78"/>
        <end position="90"/>
    </location>
</feature>
<name>A0A167GIW2_CALVF</name>
<protein>
    <submittedName>
        <fullName evidence="2">Uncharacterized protein</fullName>
    </submittedName>
</protein>
<proteinExistence type="predicted"/>
<keyword evidence="3" id="KW-1185">Reference proteome</keyword>
<reference evidence="2 3" key="1">
    <citation type="journal article" date="2016" name="Mol. Biol. Evol.">
        <title>Comparative Genomics of Early-Diverging Mushroom-Forming Fungi Provides Insights into the Origins of Lignocellulose Decay Capabilities.</title>
        <authorList>
            <person name="Nagy L.G."/>
            <person name="Riley R."/>
            <person name="Tritt A."/>
            <person name="Adam C."/>
            <person name="Daum C."/>
            <person name="Floudas D."/>
            <person name="Sun H."/>
            <person name="Yadav J.S."/>
            <person name="Pangilinan J."/>
            <person name="Larsson K.H."/>
            <person name="Matsuura K."/>
            <person name="Barry K."/>
            <person name="Labutti K."/>
            <person name="Kuo R."/>
            <person name="Ohm R.A."/>
            <person name="Bhattacharya S.S."/>
            <person name="Shirouzu T."/>
            <person name="Yoshinaga Y."/>
            <person name="Martin F.M."/>
            <person name="Grigoriev I.V."/>
            <person name="Hibbett D.S."/>
        </authorList>
    </citation>
    <scope>NUCLEOTIDE SEQUENCE [LARGE SCALE GENOMIC DNA]</scope>
    <source>
        <strain evidence="2 3">TUFC12733</strain>
    </source>
</reference>
<feature type="region of interest" description="Disordered" evidence="1">
    <location>
        <begin position="111"/>
        <end position="146"/>
    </location>
</feature>
<feature type="region of interest" description="Disordered" evidence="1">
    <location>
        <begin position="53"/>
        <end position="99"/>
    </location>
</feature>
<gene>
    <name evidence="2" type="ORF">CALVIDRAFT_568942</name>
</gene>
<accession>A0A167GIW2</accession>
<evidence type="ECO:0000313" key="2">
    <source>
        <dbReference type="EMBL" id="KZO90609.1"/>
    </source>
</evidence>